<dbReference type="InterPro" id="IPR029058">
    <property type="entry name" value="AB_hydrolase_fold"/>
</dbReference>
<name>G5JV61_9STRE</name>
<protein>
    <recommendedName>
        <fullName evidence="3">Alpha/beta hydrolase, PF06028 family</fullName>
    </recommendedName>
</protein>
<dbReference type="SUPFAM" id="SSF53474">
    <property type="entry name" value="alpha/beta-Hydrolases"/>
    <property type="match status" value="1"/>
</dbReference>
<dbReference type="STRING" id="764298.STRMA_1771"/>
<evidence type="ECO:0000313" key="2">
    <source>
        <dbReference type="Proteomes" id="UP000003573"/>
    </source>
</evidence>
<dbReference type="Gene3D" id="3.40.50.1820">
    <property type="entry name" value="alpha/beta hydrolase"/>
    <property type="match status" value="1"/>
</dbReference>
<dbReference type="AlphaFoldDB" id="G5JV61"/>
<reference evidence="1 2" key="1">
    <citation type="journal article" date="2014" name="Int. J. Syst. Evol. Microbiol.">
        <title>Phylogenomics and the dynamic genome evolution of the genus Streptococcus.</title>
        <authorList>
            <consortium name="The Broad Institute Genome Sequencing Platform"/>
            <person name="Richards V.P."/>
            <person name="Palmer S.R."/>
            <person name="Pavinski Bitar P.D."/>
            <person name="Qin X."/>
            <person name="Weinstock G.M."/>
            <person name="Highlander S.K."/>
            <person name="Town C.D."/>
            <person name="Burne R.A."/>
            <person name="Stanhope M.J."/>
        </authorList>
    </citation>
    <scope>NUCLEOTIDE SEQUENCE [LARGE SCALE GENOMIC DNA]</scope>
    <source>
        <strain evidence="1 2">NCTC 11558</strain>
    </source>
</reference>
<dbReference type="Proteomes" id="UP000003573">
    <property type="component" value="Unassembled WGS sequence"/>
</dbReference>
<dbReference type="EMBL" id="AEUW02000001">
    <property type="protein sequence ID" value="EHJ52530.1"/>
    <property type="molecule type" value="Genomic_DNA"/>
</dbReference>
<dbReference type="Pfam" id="PF06028">
    <property type="entry name" value="DUF915"/>
    <property type="match status" value="1"/>
</dbReference>
<dbReference type="eggNOG" id="COG4814">
    <property type="taxonomic scope" value="Bacteria"/>
</dbReference>
<evidence type="ECO:0008006" key="3">
    <source>
        <dbReference type="Google" id="ProtNLM"/>
    </source>
</evidence>
<keyword evidence="2" id="KW-1185">Reference proteome</keyword>
<gene>
    <name evidence="1" type="ORF">STRMA_1771</name>
</gene>
<organism evidence="1 2">
    <name type="scientific">Streptococcus macacae NCTC 11558</name>
    <dbReference type="NCBI Taxonomy" id="764298"/>
    <lineage>
        <taxon>Bacteria</taxon>
        <taxon>Bacillati</taxon>
        <taxon>Bacillota</taxon>
        <taxon>Bacilli</taxon>
        <taxon>Lactobacillales</taxon>
        <taxon>Streptococcaceae</taxon>
        <taxon>Streptococcus</taxon>
    </lineage>
</organism>
<evidence type="ECO:0000313" key="1">
    <source>
        <dbReference type="EMBL" id="EHJ52530.1"/>
    </source>
</evidence>
<proteinExistence type="predicted"/>
<dbReference type="InterPro" id="IPR010315">
    <property type="entry name" value="DUF915_hydro-like"/>
</dbReference>
<accession>G5JV61</accession>
<sequence>MNKFLKTAGMIFLFALLVSMLILGRGYMNTSSKTKIRNYNSRINPTIMLPGSEATRERFNGTIDSLNKMGKKHSVLKLTVHKNDNITYSGQIAANDVNPYIVIGFEDNSDSYANIKRQAKWLDHALAELQKKYHFRDFNAIGHSNGGLDWTVYLEQYYSDEDFNMQTLMTIGTPYNFEVVNSSNRTQMLQDLIKEQDNLPDDLTVYNVAGTNNYDGDYIVPVTSVETGKYIFQKTVDQYTQVTVTGSEAEHSDLPENKEVLDLISENILHNKSKKLKPQN</sequence>
<dbReference type="OrthoDB" id="2157689at2"/>
<comment type="caution">
    <text evidence="1">The sequence shown here is derived from an EMBL/GenBank/DDBJ whole genome shotgun (WGS) entry which is preliminary data.</text>
</comment>